<accession>A0A645BWI0</accession>
<dbReference type="InterPro" id="IPR051612">
    <property type="entry name" value="Teichoic_Acid_Biosynth"/>
</dbReference>
<dbReference type="EMBL" id="VSSQ01022942">
    <property type="protein sequence ID" value="MPM69547.1"/>
    <property type="molecule type" value="Genomic_DNA"/>
</dbReference>
<dbReference type="SUPFAM" id="SSF53756">
    <property type="entry name" value="UDP-Glycosyltransferase/glycogen phosphorylase"/>
    <property type="match status" value="1"/>
</dbReference>
<sequence>MIVTDDYLRYVRYTTLRPEQKLIQVWHACGAFKKFALDALTSLSAKEEKLTHSQYTDVCVSSEAVRPFYASAFGISIDKIKALGVSRTDPLLQPEKIQKLRENIYSIKPNFKNKIIYLYAPTFREKNKKVIDFDCEIDFDNLENNLKDNELFLINRHIATKNNFIETDRYTKIFDVSQLDTTALLSIADVVITDYSSIIYETCLLNKPILFYCPDYDDYERDFYLDYPDALPGNIITDPSELLEAIRETALNGLSEKADKFKAQQLSACDGNANKRICEMILNYLR</sequence>
<dbReference type="InterPro" id="IPR007554">
    <property type="entry name" value="Glycerophosphate_synth"/>
</dbReference>
<dbReference type="Pfam" id="PF04464">
    <property type="entry name" value="Glyphos_transf"/>
    <property type="match status" value="1"/>
</dbReference>
<keyword evidence="1" id="KW-0808">Transferase</keyword>
<gene>
    <name evidence="1" type="primary">tarL</name>
    <name evidence="1" type="ORF">SDC9_116494</name>
</gene>
<organism evidence="1">
    <name type="scientific">bioreactor metagenome</name>
    <dbReference type="NCBI Taxonomy" id="1076179"/>
    <lineage>
        <taxon>unclassified sequences</taxon>
        <taxon>metagenomes</taxon>
        <taxon>ecological metagenomes</taxon>
    </lineage>
</organism>
<evidence type="ECO:0000313" key="1">
    <source>
        <dbReference type="EMBL" id="MPM69547.1"/>
    </source>
</evidence>
<dbReference type="GO" id="GO:0016020">
    <property type="term" value="C:membrane"/>
    <property type="evidence" value="ECO:0007669"/>
    <property type="project" value="InterPro"/>
</dbReference>
<protein>
    <submittedName>
        <fullName evidence="1">Teichoic acid poly(Ribitol-phosphate) polymerase</fullName>
        <ecNumber evidence="1">2.7.8.47</ecNumber>
    </submittedName>
</protein>
<proteinExistence type="predicted"/>
<dbReference type="EC" id="2.7.8.47" evidence="1"/>
<comment type="caution">
    <text evidence="1">The sequence shown here is derived from an EMBL/GenBank/DDBJ whole genome shotgun (WGS) entry which is preliminary data.</text>
</comment>
<dbReference type="AlphaFoldDB" id="A0A645BWI0"/>
<dbReference type="PANTHER" id="PTHR37316:SF2">
    <property type="entry name" value="TEICHOIC ACID RIBITOL-PHOSPHATE POLYMERASE TARK"/>
    <property type="match status" value="1"/>
</dbReference>
<dbReference type="GO" id="GO:0047355">
    <property type="term" value="F:CDP-glycerol glycerophosphotransferase activity"/>
    <property type="evidence" value="ECO:0007669"/>
    <property type="project" value="InterPro"/>
</dbReference>
<dbReference type="InterPro" id="IPR043148">
    <property type="entry name" value="TagF_C"/>
</dbReference>
<name>A0A645BWI0_9ZZZZ</name>
<dbReference type="PANTHER" id="PTHR37316">
    <property type="entry name" value="TEICHOIC ACID GLYCEROL-PHOSPHATE PRIMASE"/>
    <property type="match status" value="1"/>
</dbReference>
<dbReference type="Gene3D" id="3.40.50.12580">
    <property type="match status" value="1"/>
</dbReference>
<reference evidence="1" key="1">
    <citation type="submission" date="2019-08" db="EMBL/GenBank/DDBJ databases">
        <authorList>
            <person name="Kucharzyk K."/>
            <person name="Murdoch R.W."/>
            <person name="Higgins S."/>
            <person name="Loffler F."/>
        </authorList>
    </citation>
    <scope>NUCLEOTIDE SEQUENCE</scope>
</reference>